<dbReference type="InterPro" id="IPR029044">
    <property type="entry name" value="Nucleotide-diphossugar_trans"/>
</dbReference>
<keyword evidence="3" id="KW-1185">Reference proteome</keyword>
<evidence type="ECO:0000313" key="2">
    <source>
        <dbReference type="EMBL" id="SEA26228.1"/>
    </source>
</evidence>
<accession>A0A1H3ZRE6</accession>
<dbReference type="InterPro" id="IPR051161">
    <property type="entry name" value="Mannose-6P_isomerase_type2"/>
</dbReference>
<protein>
    <submittedName>
        <fullName evidence="2">Mannose-1-phosphate guanylyltransferase (GDP) /mannose-6-phosphate isomerase, type 2</fullName>
    </submittedName>
</protein>
<dbReference type="CDD" id="cd02509">
    <property type="entry name" value="GDP-M1P_Guanylyltransferase"/>
    <property type="match status" value="1"/>
</dbReference>
<dbReference type="RefSeq" id="WP_091085947.1">
    <property type="nucleotide sequence ID" value="NZ_FNRD01000003.1"/>
</dbReference>
<dbReference type="GO" id="GO:0004475">
    <property type="term" value="F:mannose-1-phosphate guanylyltransferase (GTP) activity"/>
    <property type="evidence" value="ECO:0007669"/>
    <property type="project" value="InterPro"/>
</dbReference>
<dbReference type="PANTHER" id="PTHR46390:SF1">
    <property type="entry name" value="MANNOSE-1-PHOSPHATE GUANYLYLTRANSFERASE"/>
    <property type="match status" value="1"/>
</dbReference>
<reference evidence="3" key="1">
    <citation type="submission" date="2016-10" db="EMBL/GenBank/DDBJ databases">
        <authorList>
            <person name="Varghese N."/>
            <person name="Submissions S."/>
        </authorList>
    </citation>
    <scope>NUCLEOTIDE SEQUENCE [LARGE SCALE GENOMIC DNA]</scope>
    <source>
        <strain evidence="3">DSM 22376</strain>
    </source>
</reference>
<evidence type="ECO:0000313" key="3">
    <source>
        <dbReference type="Proteomes" id="UP000198951"/>
    </source>
</evidence>
<keyword evidence="2" id="KW-0413">Isomerase</keyword>
<dbReference type="SUPFAM" id="SSF53448">
    <property type="entry name" value="Nucleotide-diphospho-sugar transferases"/>
    <property type="match status" value="1"/>
</dbReference>
<dbReference type="STRING" id="150146.SAMN05443667_10336"/>
<keyword evidence="2" id="KW-0548">Nucleotidyltransferase</keyword>
<dbReference type="InterPro" id="IPR005835">
    <property type="entry name" value="NTP_transferase_dom"/>
</dbReference>
<gene>
    <name evidence="2" type="ORF">SAMN05443667_10336</name>
</gene>
<dbReference type="Proteomes" id="UP000198951">
    <property type="component" value="Unassembled WGS sequence"/>
</dbReference>
<sequence length="337" mass="37429">MTQCINVILSGGSGTRLWPLSRKSRPKQFLKLFNGRSIFQHTIERNKKIVDDFMLITNASQLSTAHEQVAEIGGSIYKEIIEPVGRNTAPAIALACLAVDPETILFVTPSDQMIGDDASYHQSIQRAKTLAKDGYLVTFGICPKYPETGFGYIEASGEDVIRFREKPDFKTAQIYIDSGNFYWNSGMFCFKAATYLSELRKYQPIILEACIKAHGGISNNEVPLELMEAIPDESIDYAVLEHSTLVKTVPSSFEWTDLGSFDSLLAYGQQYQNVSGLKRIEGTQNSYSLSDKLVVSSGLDGLLVVDTFDAILVLPIGESHLVKDIYNSVKRTKQNLI</sequence>
<dbReference type="InterPro" id="IPR049577">
    <property type="entry name" value="GMPP_N"/>
</dbReference>
<dbReference type="PANTHER" id="PTHR46390">
    <property type="entry name" value="MANNOSE-1-PHOSPHATE GUANYLYLTRANSFERASE"/>
    <property type="match status" value="1"/>
</dbReference>
<dbReference type="SUPFAM" id="SSF159283">
    <property type="entry name" value="Guanosine diphospho-D-mannose pyrophosphorylase/mannose-6-phosphate isomerase linker domain"/>
    <property type="match status" value="1"/>
</dbReference>
<dbReference type="Pfam" id="PF00483">
    <property type="entry name" value="NTP_transferase"/>
    <property type="match status" value="1"/>
</dbReference>
<feature type="domain" description="Nucleotidyl transferase" evidence="1">
    <location>
        <begin position="6"/>
        <end position="272"/>
    </location>
</feature>
<evidence type="ECO:0000259" key="1">
    <source>
        <dbReference type="Pfam" id="PF00483"/>
    </source>
</evidence>
<proteinExistence type="predicted"/>
<name>A0A1H3ZRE6_9FLAO</name>
<dbReference type="AlphaFoldDB" id="A0A1H3ZRE6"/>
<keyword evidence="2" id="KW-0808">Transferase</keyword>
<dbReference type="GO" id="GO:0009298">
    <property type="term" value="P:GDP-mannose biosynthetic process"/>
    <property type="evidence" value="ECO:0007669"/>
    <property type="project" value="TreeGrafter"/>
</dbReference>
<dbReference type="GO" id="GO:0016853">
    <property type="term" value="F:isomerase activity"/>
    <property type="evidence" value="ECO:0007669"/>
    <property type="project" value="UniProtKB-KW"/>
</dbReference>
<dbReference type="OrthoDB" id="9806359at2"/>
<organism evidence="2 3">
    <name type="scientific">Flavobacterium gillisiae</name>
    <dbReference type="NCBI Taxonomy" id="150146"/>
    <lineage>
        <taxon>Bacteria</taxon>
        <taxon>Pseudomonadati</taxon>
        <taxon>Bacteroidota</taxon>
        <taxon>Flavobacteriia</taxon>
        <taxon>Flavobacteriales</taxon>
        <taxon>Flavobacteriaceae</taxon>
        <taxon>Flavobacterium</taxon>
    </lineage>
</organism>
<dbReference type="EMBL" id="FNRD01000003">
    <property type="protein sequence ID" value="SEA26228.1"/>
    <property type="molecule type" value="Genomic_DNA"/>
</dbReference>
<dbReference type="Gene3D" id="3.90.550.10">
    <property type="entry name" value="Spore Coat Polysaccharide Biosynthesis Protein SpsA, Chain A"/>
    <property type="match status" value="1"/>
</dbReference>